<dbReference type="AlphaFoldDB" id="T2M8V3"/>
<dbReference type="EMBL" id="HAAD01002244">
    <property type="protein sequence ID" value="CDG68476.1"/>
    <property type="molecule type" value="mRNA"/>
</dbReference>
<feature type="region of interest" description="Disordered" evidence="8">
    <location>
        <begin position="392"/>
        <end position="429"/>
    </location>
</feature>
<evidence type="ECO:0000256" key="7">
    <source>
        <dbReference type="RuleBase" id="RU079119"/>
    </source>
</evidence>
<feature type="transmembrane region" description="Helical" evidence="7">
    <location>
        <begin position="62"/>
        <end position="83"/>
    </location>
</feature>
<comment type="domain">
    <text evidence="7">The DHHC domain is required for palmitoyltransferase activity.</text>
</comment>
<dbReference type="OrthoDB" id="9909019at2759"/>
<evidence type="ECO:0000256" key="6">
    <source>
        <dbReference type="ARBA" id="ARBA00023315"/>
    </source>
</evidence>
<gene>
    <name evidence="10" type="primary">ZDHHC1</name>
</gene>
<dbReference type="InterPro" id="IPR039859">
    <property type="entry name" value="PFA4/ZDH16/20/ERF2-like"/>
</dbReference>
<dbReference type="GO" id="GO:0005783">
    <property type="term" value="C:endoplasmic reticulum"/>
    <property type="evidence" value="ECO:0007669"/>
    <property type="project" value="TreeGrafter"/>
</dbReference>
<dbReference type="GO" id="GO:0016020">
    <property type="term" value="C:membrane"/>
    <property type="evidence" value="ECO:0007669"/>
    <property type="project" value="UniProtKB-SubCell"/>
</dbReference>
<comment type="catalytic activity">
    <reaction evidence="7">
        <text>L-cysteinyl-[protein] + hexadecanoyl-CoA = S-hexadecanoyl-L-cysteinyl-[protein] + CoA</text>
        <dbReference type="Rhea" id="RHEA:36683"/>
        <dbReference type="Rhea" id="RHEA-COMP:10131"/>
        <dbReference type="Rhea" id="RHEA-COMP:11032"/>
        <dbReference type="ChEBI" id="CHEBI:29950"/>
        <dbReference type="ChEBI" id="CHEBI:57287"/>
        <dbReference type="ChEBI" id="CHEBI:57379"/>
        <dbReference type="ChEBI" id="CHEBI:74151"/>
        <dbReference type="EC" id="2.3.1.225"/>
    </reaction>
</comment>
<feature type="region of interest" description="Disordered" evidence="8">
    <location>
        <begin position="331"/>
        <end position="365"/>
    </location>
</feature>
<feature type="transmembrane region" description="Helical" evidence="7">
    <location>
        <begin position="238"/>
        <end position="268"/>
    </location>
</feature>
<evidence type="ECO:0000256" key="2">
    <source>
        <dbReference type="ARBA" id="ARBA00022679"/>
    </source>
</evidence>
<evidence type="ECO:0000256" key="1">
    <source>
        <dbReference type="ARBA" id="ARBA00004141"/>
    </source>
</evidence>
<name>T2M8V3_HYDVU</name>
<feature type="region of interest" description="Disordered" evidence="8">
    <location>
        <begin position="855"/>
        <end position="891"/>
    </location>
</feature>
<evidence type="ECO:0000256" key="3">
    <source>
        <dbReference type="ARBA" id="ARBA00022692"/>
    </source>
</evidence>
<organism evidence="10">
    <name type="scientific">Hydra vulgaris</name>
    <name type="common">Hydra</name>
    <name type="synonym">Hydra attenuata</name>
    <dbReference type="NCBI Taxonomy" id="6087"/>
    <lineage>
        <taxon>Eukaryota</taxon>
        <taxon>Metazoa</taxon>
        <taxon>Cnidaria</taxon>
        <taxon>Hydrozoa</taxon>
        <taxon>Hydroidolina</taxon>
        <taxon>Anthoathecata</taxon>
        <taxon>Aplanulata</taxon>
        <taxon>Hydridae</taxon>
        <taxon>Hydra</taxon>
    </lineage>
</organism>
<sequence length="891" mass="99892">MLLSMRAPNNSLSFYKNDLSAMWNCTKNTYNTNKVCPENGEAKIKQFSKVNGWTCPLHPFQILGWFFIILFAVTHFSILVYYLPLEWISAGIIIPASGYVIHIFYHLFAVTLDPADPAVRGKTTKKPAFDRKKHSRVIENCYCYICEAHVSSTTKHCSVCNKCVSDFDHHCKWLNNCIGGRNYKLFLGSCISGFLTALSMFIIDFYLMIVYYTARSDIFIHSAMKDWKLYFSTCKEAYIIFVIVNGLLLLIAIGLLGHLIVFHFYLLFKDLSTYEYIVNARQSFGAKTEKESDNKNVMEDDFIEREAPVVMKDTFFEVDKKSNYEMLHISNGTAGRSRDAGDGQSPSDSHGPSDMFNNSGNARVSPDLENEVLNTSATRLIESPSPSVRFEMLAETKKKRRSKERSISKVELMNSDSASGEESPRTSFRNSYDGELVRYSNNKDLTILEDFKSPQMGRPNTMSNPTRLKEESSYDVMCIENESVGSRPKSPSPKQSQAVFIEQKQNAYFNAKSSQSSLSTVHLHDLNEISRFVSPQVFNTSRLTPMKEASIDSIHSAPFSVAENNLVSPLCSTGGSVQETSVVTNERIVSPLASVSKQAKQDSAVVTTTQASLPNAVESQNDFIINITADADAIKSHKDHVYTTEESRLVPLKDSSLEITQYSMASAGSNTKSISLPAEINQKPKDNVLFNSFNVNPDIDQYKANNNTINKSALNINSEDESLIFEDEFGDTNEGLLQIQKLEPVKEEKASNHLSDNSEKIAEYASAFKSKKKTSSIYSYGSDSGLSENEVSLAKIDENFSTHTLTDTLNRVRKLSDAFPNVVDQDKKRSLPHPHLTTTNSLSEISVVEYSKKKKLKKKRLLGNDKKDLPPLRGRRPLAEVEEEGVDRDGV</sequence>
<dbReference type="PANTHER" id="PTHR22883">
    <property type="entry name" value="ZINC FINGER DHHC DOMAIN CONTAINING PROTEIN"/>
    <property type="match status" value="1"/>
</dbReference>
<keyword evidence="2 7" id="KW-0808">Transferase</keyword>
<dbReference type="GO" id="GO:0005794">
    <property type="term" value="C:Golgi apparatus"/>
    <property type="evidence" value="ECO:0007669"/>
    <property type="project" value="TreeGrafter"/>
</dbReference>
<comment type="similarity">
    <text evidence="7">Belongs to the DHHC palmitoyltransferase family.</text>
</comment>
<dbReference type="InterPro" id="IPR001594">
    <property type="entry name" value="Palmitoyltrfase_DHHC"/>
</dbReference>
<dbReference type="PANTHER" id="PTHR22883:SF203">
    <property type="entry name" value="PALMITOYLTRANSFERASE"/>
    <property type="match status" value="1"/>
</dbReference>
<evidence type="ECO:0000259" key="9">
    <source>
        <dbReference type="Pfam" id="PF01529"/>
    </source>
</evidence>
<comment type="subcellular location">
    <subcellularLocation>
        <location evidence="1">Membrane</location>
        <topology evidence="1">Multi-pass membrane protein</topology>
    </subcellularLocation>
</comment>
<evidence type="ECO:0000256" key="4">
    <source>
        <dbReference type="ARBA" id="ARBA00022989"/>
    </source>
</evidence>
<feature type="domain" description="Palmitoyltransferase DHHC" evidence="9">
    <location>
        <begin position="139"/>
        <end position="278"/>
    </location>
</feature>
<evidence type="ECO:0000256" key="5">
    <source>
        <dbReference type="ARBA" id="ARBA00023136"/>
    </source>
</evidence>
<feature type="compositionally biased region" description="Polar residues" evidence="8">
    <location>
        <begin position="344"/>
        <end position="362"/>
    </location>
</feature>
<feature type="transmembrane region" description="Helical" evidence="7">
    <location>
        <begin position="90"/>
        <end position="108"/>
    </location>
</feature>
<protein>
    <recommendedName>
        <fullName evidence="7">Palmitoyltransferase</fullName>
        <ecNumber evidence="7">2.3.1.225</ecNumber>
    </recommendedName>
</protein>
<evidence type="ECO:0000313" key="10">
    <source>
        <dbReference type="EMBL" id="CDG68476.1"/>
    </source>
</evidence>
<reference evidence="10" key="1">
    <citation type="journal article" date="2013" name="Genome Biol. Evol.">
        <title>Punctuated emergences of genetic and phenotypic innovations in eumetazoan, bilaterian, euteleostome, and hominidae ancestors.</title>
        <authorList>
            <person name="Wenger Y."/>
            <person name="Galliot B."/>
        </authorList>
    </citation>
    <scope>NUCLEOTIDE SEQUENCE</scope>
    <source>
        <tissue evidence="10">Whole animals</tissue>
    </source>
</reference>
<feature type="non-terminal residue" evidence="10">
    <location>
        <position position="1"/>
    </location>
</feature>
<keyword evidence="5 7" id="KW-0472">Membrane</keyword>
<dbReference type="Pfam" id="PF01529">
    <property type="entry name" value="DHHC"/>
    <property type="match status" value="1"/>
</dbReference>
<keyword evidence="4 7" id="KW-1133">Transmembrane helix</keyword>
<dbReference type="PROSITE" id="PS50216">
    <property type="entry name" value="DHHC"/>
    <property type="match status" value="1"/>
</dbReference>
<accession>T2M8V3</accession>
<dbReference type="EC" id="2.3.1.225" evidence="7"/>
<feature type="compositionally biased region" description="Polar residues" evidence="8">
    <location>
        <begin position="414"/>
        <end position="429"/>
    </location>
</feature>
<proteinExistence type="evidence at transcript level"/>
<evidence type="ECO:0000256" key="8">
    <source>
        <dbReference type="SAM" id="MobiDB-lite"/>
    </source>
</evidence>
<feature type="compositionally biased region" description="Acidic residues" evidence="8">
    <location>
        <begin position="880"/>
        <end position="891"/>
    </location>
</feature>
<feature type="transmembrane region" description="Helical" evidence="7">
    <location>
        <begin position="191"/>
        <end position="214"/>
    </location>
</feature>
<keyword evidence="6 7" id="KW-0012">Acyltransferase</keyword>
<dbReference type="GO" id="GO:0006612">
    <property type="term" value="P:protein targeting to membrane"/>
    <property type="evidence" value="ECO:0007669"/>
    <property type="project" value="TreeGrafter"/>
</dbReference>
<keyword evidence="3 7" id="KW-0812">Transmembrane</keyword>
<dbReference type="GO" id="GO:0019706">
    <property type="term" value="F:protein-cysteine S-palmitoyltransferase activity"/>
    <property type="evidence" value="ECO:0007669"/>
    <property type="project" value="UniProtKB-EC"/>
</dbReference>